<gene>
    <name evidence="14" type="primary">hemB_1</name>
    <name evidence="14" type="ORF">GCM10023198_31440</name>
</gene>
<evidence type="ECO:0000313" key="14">
    <source>
        <dbReference type="EMBL" id="GAA4706811.1"/>
    </source>
</evidence>
<evidence type="ECO:0000256" key="5">
    <source>
        <dbReference type="ARBA" id="ARBA00020771"/>
    </source>
</evidence>
<dbReference type="Proteomes" id="UP001500843">
    <property type="component" value="Unassembled WGS sequence"/>
</dbReference>
<proteinExistence type="inferred from homology"/>
<reference evidence="15" key="1">
    <citation type="journal article" date="2019" name="Int. J. Syst. Evol. Microbiol.">
        <title>The Global Catalogue of Microorganisms (GCM) 10K type strain sequencing project: providing services to taxonomists for standard genome sequencing and annotation.</title>
        <authorList>
            <consortium name="The Broad Institute Genomics Platform"/>
            <consortium name="The Broad Institute Genome Sequencing Center for Infectious Disease"/>
            <person name="Wu L."/>
            <person name="Ma J."/>
        </authorList>
    </citation>
    <scope>NUCLEOTIDE SEQUENCE [LARGE SCALE GENOMIC DNA]</scope>
    <source>
        <strain evidence="15">JCM 17975</strain>
    </source>
</reference>
<dbReference type="PANTHER" id="PTHR11458:SF0">
    <property type="entry name" value="DELTA-AMINOLEVULINIC ACID DEHYDRATASE"/>
    <property type="match status" value="1"/>
</dbReference>
<evidence type="ECO:0000256" key="10">
    <source>
        <dbReference type="ARBA" id="ARBA00032837"/>
    </source>
</evidence>
<comment type="catalytic activity">
    <reaction evidence="11">
        <text>2 5-aminolevulinate = porphobilinogen + 2 H2O + H(+)</text>
        <dbReference type="Rhea" id="RHEA:24064"/>
        <dbReference type="ChEBI" id="CHEBI:15377"/>
        <dbReference type="ChEBI" id="CHEBI:15378"/>
        <dbReference type="ChEBI" id="CHEBI:58126"/>
        <dbReference type="ChEBI" id="CHEBI:356416"/>
        <dbReference type="EC" id="4.2.1.24"/>
    </reaction>
</comment>
<dbReference type="Gene3D" id="3.20.20.70">
    <property type="entry name" value="Aldolase class I"/>
    <property type="match status" value="1"/>
</dbReference>
<dbReference type="InterPro" id="IPR013785">
    <property type="entry name" value="Aldolase_TIM"/>
</dbReference>
<evidence type="ECO:0000256" key="11">
    <source>
        <dbReference type="ARBA" id="ARBA00047651"/>
    </source>
</evidence>
<evidence type="ECO:0000256" key="6">
    <source>
        <dbReference type="ARBA" id="ARBA00023133"/>
    </source>
</evidence>
<evidence type="ECO:0000256" key="1">
    <source>
        <dbReference type="ARBA" id="ARBA00004694"/>
    </source>
</evidence>
<protein>
    <recommendedName>
        <fullName evidence="5">Delta-aminolevulinic acid dehydratase</fullName>
        <ecNumber evidence="4">4.2.1.24</ecNumber>
    </recommendedName>
    <alternativeName>
        <fullName evidence="10">Porphobilinogen synthase</fullName>
    </alternativeName>
</protein>
<dbReference type="EMBL" id="BAABHM010000012">
    <property type="protein sequence ID" value="GAA4706811.1"/>
    <property type="molecule type" value="Genomic_DNA"/>
</dbReference>
<dbReference type="EC" id="4.2.1.24" evidence="4"/>
<evidence type="ECO:0000256" key="12">
    <source>
        <dbReference type="RuleBase" id="RU004161"/>
    </source>
</evidence>
<dbReference type="PANTHER" id="PTHR11458">
    <property type="entry name" value="DELTA-AMINOLEVULINIC ACID DEHYDRATASE"/>
    <property type="match status" value="1"/>
</dbReference>
<evidence type="ECO:0000256" key="2">
    <source>
        <dbReference type="ARBA" id="ARBA00008055"/>
    </source>
</evidence>
<comment type="subunit">
    <text evidence="3">Homooctamer.</text>
</comment>
<dbReference type="RefSeq" id="WP_253869279.1">
    <property type="nucleotide sequence ID" value="NZ_BAABHM010000012.1"/>
</dbReference>
<dbReference type="SMART" id="SM01004">
    <property type="entry name" value="ALAD"/>
    <property type="match status" value="1"/>
</dbReference>
<accession>A0ABP8XIL7</accession>
<evidence type="ECO:0000256" key="13">
    <source>
        <dbReference type="SAM" id="MobiDB-lite"/>
    </source>
</evidence>
<feature type="region of interest" description="Disordered" evidence="13">
    <location>
        <begin position="1"/>
        <end position="22"/>
    </location>
</feature>
<comment type="function">
    <text evidence="9">Catalyzes an early step in the biosynthesis of tetrapyrroles. Binds two molecules of 5-aminolevulinate per subunit, each at a distinct site, and catalyzes their condensation to form porphobilinogen.</text>
</comment>
<evidence type="ECO:0000313" key="15">
    <source>
        <dbReference type="Proteomes" id="UP001500843"/>
    </source>
</evidence>
<comment type="pathway">
    <text evidence="1">Porphyrin-containing compound metabolism; protoporphyrin-IX biosynthesis; coproporphyrinogen-III from 5-aminolevulinate: step 1/4.</text>
</comment>
<name>A0ABP8XIL7_9MICO</name>
<organism evidence="14 15">
    <name type="scientific">Promicromonospora umidemergens</name>
    <dbReference type="NCBI Taxonomy" id="629679"/>
    <lineage>
        <taxon>Bacteria</taxon>
        <taxon>Bacillati</taxon>
        <taxon>Actinomycetota</taxon>
        <taxon>Actinomycetes</taxon>
        <taxon>Micrococcales</taxon>
        <taxon>Promicromonosporaceae</taxon>
        <taxon>Promicromonospora</taxon>
    </lineage>
</organism>
<keyword evidence="7" id="KW-0456">Lyase</keyword>
<dbReference type="SUPFAM" id="SSF51569">
    <property type="entry name" value="Aldolase"/>
    <property type="match status" value="1"/>
</dbReference>
<evidence type="ECO:0000256" key="7">
    <source>
        <dbReference type="ARBA" id="ARBA00023239"/>
    </source>
</evidence>
<keyword evidence="15" id="KW-1185">Reference proteome</keyword>
<evidence type="ECO:0000256" key="3">
    <source>
        <dbReference type="ARBA" id="ARBA00011823"/>
    </source>
</evidence>
<sequence>MLDTTDYEARPHRPEGINPGRARGTIRRLYNQEELAPARLSAPLLIRPDGEATGALPGEVDLPGLGAHVRQLAALGLGGVKLFVTGHNHDQRGTAATTRDNRMLRAIETIKTTAPQLAVTTEVCGCSWTSSHECVLRHDDGRIDRPGTYELMCRMAVMHAGAGADAVSPTAMLDGSIRAVRQALDSEGWPDVSVNPNIAIDSSLYEPFKNVMGTQPATGRRSGLQIDPARLVPDSVACANRWLAEGADTLTLQPVMTNADALTALAARTTVPVVAYSTSGEWAALQSLPDAVSMDYHRMLFRLGAGHVLSFAAAAIAHTLQIGARP</sequence>
<evidence type="ECO:0000256" key="9">
    <source>
        <dbReference type="ARBA" id="ARBA00025628"/>
    </source>
</evidence>
<evidence type="ECO:0000256" key="4">
    <source>
        <dbReference type="ARBA" id="ARBA00012053"/>
    </source>
</evidence>
<dbReference type="InterPro" id="IPR001731">
    <property type="entry name" value="ALAD"/>
</dbReference>
<dbReference type="PRINTS" id="PR00144">
    <property type="entry name" value="DALDHYDRTASE"/>
</dbReference>
<evidence type="ECO:0000256" key="8">
    <source>
        <dbReference type="ARBA" id="ARBA00023244"/>
    </source>
</evidence>
<keyword evidence="6" id="KW-0350">Heme biosynthesis</keyword>
<comment type="similarity">
    <text evidence="2 12">Belongs to the ALAD family.</text>
</comment>
<dbReference type="Pfam" id="PF00490">
    <property type="entry name" value="ALAD"/>
    <property type="match status" value="1"/>
</dbReference>
<keyword evidence="8" id="KW-0627">Porphyrin biosynthesis</keyword>
<comment type="caution">
    <text evidence="14">The sequence shown here is derived from an EMBL/GenBank/DDBJ whole genome shotgun (WGS) entry which is preliminary data.</text>
</comment>